<reference evidence="6 7" key="1">
    <citation type="journal article" date="2018" name="Mol. Biol. Evol.">
        <title>Broad Genomic Sampling Reveals a Smut Pathogenic Ancestry of the Fungal Clade Ustilaginomycotina.</title>
        <authorList>
            <person name="Kijpornyongpan T."/>
            <person name="Mondo S.J."/>
            <person name="Barry K."/>
            <person name="Sandor L."/>
            <person name="Lee J."/>
            <person name="Lipzen A."/>
            <person name="Pangilinan J."/>
            <person name="LaButti K."/>
            <person name="Hainaut M."/>
            <person name="Henrissat B."/>
            <person name="Grigoriev I.V."/>
            <person name="Spatafora J.W."/>
            <person name="Aime M.C."/>
        </authorList>
    </citation>
    <scope>NUCLEOTIDE SEQUENCE [LARGE SCALE GENOMIC DNA]</scope>
    <source>
        <strain evidence="6 7">MCA 4718</strain>
    </source>
</reference>
<evidence type="ECO:0000256" key="2">
    <source>
        <dbReference type="ARBA" id="ARBA00023128"/>
    </source>
</evidence>
<keyword evidence="3" id="KW-0143">Chaperone</keyword>
<dbReference type="Proteomes" id="UP000245942">
    <property type="component" value="Unassembled WGS sequence"/>
</dbReference>
<comment type="subcellular location">
    <subcellularLocation>
        <location evidence="1">Mitochondrion matrix</location>
    </subcellularLocation>
</comment>
<dbReference type="InterPro" id="IPR008011">
    <property type="entry name" value="Complex1_LYR_dom"/>
</dbReference>
<dbReference type="GO" id="GO:0005759">
    <property type="term" value="C:mitochondrial matrix"/>
    <property type="evidence" value="ECO:0007669"/>
    <property type="project" value="UniProtKB-SubCell"/>
</dbReference>
<dbReference type="GeneID" id="37012727"/>
<evidence type="ECO:0000313" key="7">
    <source>
        <dbReference type="Proteomes" id="UP000245942"/>
    </source>
</evidence>
<feature type="domain" description="Complex 1 LYR protein" evidence="5">
    <location>
        <begin position="10"/>
        <end position="68"/>
    </location>
</feature>
<dbReference type="STRING" id="1684307.A0A316U0Q2"/>
<evidence type="ECO:0000256" key="4">
    <source>
        <dbReference type="ARBA" id="ARBA00025715"/>
    </source>
</evidence>
<comment type="similarity">
    <text evidence="4">Belongs to the complex I LYR family. SDHAF1 subfamily.</text>
</comment>
<name>A0A316U0Q2_9BASI</name>
<keyword evidence="7" id="KW-1185">Reference proteome</keyword>
<evidence type="ECO:0000256" key="3">
    <source>
        <dbReference type="ARBA" id="ARBA00023186"/>
    </source>
</evidence>
<sequence length="105" mass="11789">MPPKLTPAQKQVFTLYRRGLRAIRAKPEASQPSFLLYLRHAFRSPSGGGGLRKRDFGAIEYMLRRGDKMIGDVLEEKGTKSISLPRGASEWWEEEVRKARGGGGE</sequence>
<gene>
    <name evidence="6" type="ORF">BCV69DRAFT_272908</name>
</gene>
<dbReference type="Pfam" id="PF05347">
    <property type="entry name" value="Complex1_LYR"/>
    <property type="match status" value="1"/>
</dbReference>
<organism evidence="6 7">
    <name type="scientific">Pseudomicrostroma glucosiphilum</name>
    <dbReference type="NCBI Taxonomy" id="1684307"/>
    <lineage>
        <taxon>Eukaryota</taxon>
        <taxon>Fungi</taxon>
        <taxon>Dikarya</taxon>
        <taxon>Basidiomycota</taxon>
        <taxon>Ustilaginomycotina</taxon>
        <taxon>Exobasidiomycetes</taxon>
        <taxon>Microstromatales</taxon>
        <taxon>Microstromatales incertae sedis</taxon>
        <taxon>Pseudomicrostroma</taxon>
    </lineage>
</organism>
<dbReference type="GO" id="GO:0034553">
    <property type="term" value="P:mitochondrial respiratory chain complex II assembly"/>
    <property type="evidence" value="ECO:0007669"/>
    <property type="project" value="InterPro"/>
</dbReference>
<dbReference type="OrthoDB" id="273010at2759"/>
<proteinExistence type="inferred from homology"/>
<evidence type="ECO:0000313" key="6">
    <source>
        <dbReference type="EMBL" id="PWN18976.1"/>
    </source>
</evidence>
<dbReference type="InterPro" id="IPR045295">
    <property type="entry name" value="Complex1_LYR_SDHAF1_LYRM8"/>
</dbReference>
<dbReference type="CDD" id="cd20268">
    <property type="entry name" value="Complex1_LYR_SDHAF1_LYRM8"/>
    <property type="match status" value="1"/>
</dbReference>
<dbReference type="AlphaFoldDB" id="A0A316U0Q2"/>
<dbReference type="EMBL" id="KZ819333">
    <property type="protein sequence ID" value="PWN18976.1"/>
    <property type="molecule type" value="Genomic_DNA"/>
</dbReference>
<protein>
    <recommendedName>
        <fullName evidence="5">Complex 1 LYR protein domain-containing protein</fullName>
    </recommendedName>
</protein>
<evidence type="ECO:0000259" key="5">
    <source>
        <dbReference type="Pfam" id="PF05347"/>
    </source>
</evidence>
<accession>A0A316U0Q2</accession>
<keyword evidence="2" id="KW-0496">Mitochondrion</keyword>
<evidence type="ECO:0000256" key="1">
    <source>
        <dbReference type="ARBA" id="ARBA00004305"/>
    </source>
</evidence>
<dbReference type="RefSeq" id="XP_025346136.1">
    <property type="nucleotide sequence ID" value="XM_025490993.1"/>
</dbReference>